<feature type="transmembrane region" description="Helical" evidence="1">
    <location>
        <begin position="52"/>
        <end position="70"/>
    </location>
</feature>
<feature type="transmembrane region" description="Helical" evidence="1">
    <location>
        <begin position="82"/>
        <end position="102"/>
    </location>
</feature>
<keyword evidence="3" id="KW-1185">Reference proteome</keyword>
<name>A0ABR6ZC70_9BURK</name>
<evidence type="ECO:0000256" key="1">
    <source>
        <dbReference type="SAM" id="Phobius"/>
    </source>
</evidence>
<evidence type="ECO:0000313" key="2">
    <source>
        <dbReference type="EMBL" id="MBC3909350.1"/>
    </source>
</evidence>
<feature type="transmembrane region" description="Helical" evidence="1">
    <location>
        <begin position="108"/>
        <end position="129"/>
    </location>
</feature>
<comment type="caution">
    <text evidence="2">The sequence shown here is derived from an EMBL/GenBank/DDBJ whole genome shotgun (WGS) entry which is preliminary data.</text>
</comment>
<proteinExistence type="predicted"/>
<sequence length="136" mass="14328">MSTASTAVKLHAPALSLRSILALDALTGLAMGLLLVATSGLLSGLLDLPKDFLFMAGVSLFPIAALVGFTSRTGSDKKPPALLVWVVILGNLGWVLASILTMEVWFEPSVLGFIFVSLQALVVLGFTVLEYRGLRG</sequence>
<dbReference type="RefSeq" id="WP_186954871.1">
    <property type="nucleotide sequence ID" value="NZ_JACOFX010000009.1"/>
</dbReference>
<keyword evidence="1" id="KW-0812">Transmembrane</keyword>
<dbReference type="EMBL" id="JACOFX010000009">
    <property type="protein sequence ID" value="MBC3909350.1"/>
    <property type="molecule type" value="Genomic_DNA"/>
</dbReference>
<feature type="transmembrane region" description="Helical" evidence="1">
    <location>
        <begin position="21"/>
        <end position="46"/>
    </location>
</feature>
<accession>A0ABR6ZC70</accession>
<keyword evidence="1" id="KW-0472">Membrane</keyword>
<evidence type="ECO:0008006" key="4">
    <source>
        <dbReference type="Google" id="ProtNLM"/>
    </source>
</evidence>
<gene>
    <name evidence="2" type="ORF">H8L47_17465</name>
</gene>
<evidence type="ECO:0000313" key="3">
    <source>
        <dbReference type="Proteomes" id="UP000646911"/>
    </source>
</evidence>
<reference evidence="2 3" key="1">
    <citation type="submission" date="2020-08" db="EMBL/GenBank/DDBJ databases">
        <title>Novel species isolated from subtropical streams in China.</title>
        <authorList>
            <person name="Lu H."/>
        </authorList>
    </citation>
    <scope>NUCLEOTIDE SEQUENCE [LARGE SCALE GENOMIC DNA]</scope>
    <source>
        <strain evidence="2 3">NL8W</strain>
    </source>
</reference>
<dbReference type="Proteomes" id="UP000646911">
    <property type="component" value="Unassembled WGS sequence"/>
</dbReference>
<organism evidence="2 3">
    <name type="scientific">Undibacterium umbellatum</name>
    <dbReference type="NCBI Taxonomy" id="2762300"/>
    <lineage>
        <taxon>Bacteria</taxon>
        <taxon>Pseudomonadati</taxon>
        <taxon>Pseudomonadota</taxon>
        <taxon>Betaproteobacteria</taxon>
        <taxon>Burkholderiales</taxon>
        <taxon>Oxalobacteraceae</taxon>
        <taxon>Undibacterium</taxon>
    </lineage>
</organism>
<protein>
    <recommendedName>
        <fullName evidence="4">Integral membrane protein</fullName>
    </recommendedName>
</protein>
<keyword evidence="1" id="KW-1133">Transmembrane helix</keyword>